<dbReference type="EMBL" id="FWXB01000006">
    <property type="protein sequence ID" value="SMC12259.1"/>
    <property type="molecule type" value="Genomic_DNA"/>
</dbReference>
<dbReference type="Gene3D" id="3.40.50.2300">
    <property type="match status" value="1"/>
</dbReference>
<dbReference type="InterPro" id="IPR011006">
    <property type="entry name" value="CheY-like_superfamily"/>
</dbReference>
<feature type="modified residue" description="4-aspartylphosphate" evidence="3">
    <location>
        <position position="55"/>
    </location>
</feature>
<organism evidence="5 6">
    <name type="scientific">Roseovarius aestuarii</name>
    <dbReference type="NCBI Taxonomy" id="475083"/>
    <lineage>
        <taxon>Bacteria</taxon>
        <taxon>Pseudomonadati</taxon>
        <taxon>Pseudomonadota</taxon>
        <taxon>Alphaproteobacteria</taxon>
        <taxon>Rhodobacterales</taxon>
        <taxon>Roseobacteraceae</taxon>
        <taxon>Roseovarius</taxon>
    </lineage>
</organism>
<dbReference type="GO" id="GO:0000160">
    <property type="term" value="P:phosphorelay signal transduction system"/>
    <property type="evidence" value="ECO:0007669"/>
    <property type="project" value="UniProtKB-KW"/>
</dbReference>
<dbReference type="PANTHER" id="PTHR45339">
    <property type="entry name" value="HYBRID SIGNAL TRANSDUCTION HISTIDINE KINASE J"/>
    <property type="match status" value="1"/>
</dbReference>
<keyword evidence="5" id="KW-0418">Kinase</keyword>
<dbReference type="PROSITE" id="PS50110">
    <property type="entry name" value="RESPONSE_REGULATORY"/>
    <property type="match status" value="1"/>
</dbReference>
<keyword evidence="1 3" id="KW-0597">Phosphoprotein</keyword>
<gene>
    <name evidence="5" type="primary">rcsC</name>
    <name evidence="5" type="ORF">ROA7745_02083</name>
</gene>
<evidence type="ECO:0000313" key="6">
    <source>
        <dbReference type="Proteomes" id="UP000193224"/>
    </source>
</evidence>
<reference evidence="5 6" key="1">
    <citation type="submission" date="2017-03" db="EMBL/GenBank/DDBJ databases">
        <authorList>
            <person name="Afonso C.L."/>
            <person name="Miller P.J."/>
            <person name="Scott M.A."/>
            <person name="Spackman E."/>
            <person name="Goraichik I."/>
            <person name="Dimitrov K.M."/>
            <person name="Suarez D.L."/>
            <person name="Swayne D.E."/>
        </authorList>
    </citation>
    <scope>NUCLEOTIDE SEQUENCE [LARGE SCALE GENOMIC DNA]</scope>
    <source>
        <strain evidence="5 6">CECT 7745</strain>
    </source>
</reference>
<evidence type="ECO:0000256" key="3">
    <source>
        <dbReference type="PROSITE-ProRule" id="PRU00169"/>
    </source>
</evidence>
<evidence type="ECO:0000313" key="5">
    <source>
        <dbReference type="EMBL" id="SMC12259.1"/>
    </source>
</evidence>
<keyword evidence="6" id="KW-1185">Reference proteome</keyword>
<feature type="domain" description="Response regulatory" evidence="4">
    <location>
        <begin position="4"/>
        <end position="124"/>
    </location>
</feature>
<dbReference type="InterPro" id="IPR001789">
    <property type="entry name" value="Sig_transdc_resp-reg_receiver"/>
</dbReference>
<dbReference type="PANTHER" id="PTHR45339:SF1">
    <property type="entry name" value="HYBRID SIGNAL TRANSDUCTION HISTIDINE KINASE J"/>
    <property type="match status" value="1"/>
</dbReference>
<dbReference type="SMART" id="SM00448">
    <property type="entry name" value="REC"/>
    <property type="match status" value="1"/>
</dbReference>
<dbReference type="CDD" id="cd17546">
    <property type="entry name" value="REC_hyHK_CKI1_RcsC-like"/>
    <property type="match status" value="1"/>
</dbReference>
<dbReference type="EC" id="2.7.13.3" evidence="5"/>
<dbReference type="RefSeq" id="WP_176237679.1">
    <property type="nucleotide sequence ID" value="NZ_FWXB01000006.1"/>
</dbReference>
<dbReference type="GO" id="GO:0004673">
    <property type="term" value="F:protein histidine kinase activity"/>
    <property type="evidence" value="ECO:0007669"/>
    <property type="project" value="UniProtKB-EC"/>
</dbReference>
<dbReference type="Proteomes" id="UP000193224">
    <property type="component" value="Unassembled WGS sequence"/>
</dbReference>
<name>A0A1X7BSS4_9RHOB</name>
<dbReference type="AlphaFoldDB" id="A0A1X7BSS4"/>
<keyword evidence="5" id="KW-0808">Transferase</keyword>
<evidence type="ECO:0000256" key="2">
    <source>
        <dbReference type="ARBA" id="ARBA00023012"/>
    </source>
</evidence>
<dbReference type="Pfam" id="PF00072">
    <property type="entry name" value="Response_reg"/>
    <property type="match status" value="1"/>
</dbReference>
<dbReference type="SUPFAM" id="SSF52172">
    <property type="entry name" value="CheY-like"/>
    <property type="match status" value="1"/>
</dbReference>
<keyword evidence="2" id="KW-0902">Two-component regulatory system</keyword>
<evidence type="ECO:0000259" key="4">
    <source>
        <dbReference type="PROSITE" id="PS50110"/>
    </source>
</evidence>
<evidence type="ECO:0000256" key="1">
    <source>
        <dbReference type="ARBA" id="ARBA00022553"/>
    </source>
</evidence>
<accession>A0A1X7BSS4</accession>
<sequence length="125" mass="13596">MPKDVLVVEDDELSQFVIVEMCRELGFRCLTADGGREAIDIATANADTIGVVLMDLHMPEVSGLTATKAIRSTPSDPPKNIPIVATTADIHWHSARRCLEYGFNSVLPKPLNFDDLSAILGRFAA</sequence>
<protein>
    <submittedName>
        <fullName evidence="5">Sensor histidine kinase RcsC</fullName>
        <ecNumber evidence="5">2.7.13.3</ecNumber>
    </submittedName>
</protein>
<proteinExistence type="predicted"/>